<dbReference type="SMART" id="SM00906">
    <property type="entry name" value="Fungal_trans"/>
    <property type="match status" value="1"/>
</dbReference>
<evidence type="ECO:0000313" key="9">
    <source>
        <dbReference type="Proteomes" id="UP000054549"/>
    </source>
</evidence>
<dbReference type="EMBL" id="KN818237">
    <property type="protein sequence ID" value="KIL66166.1"/>
    <property type="molecule type" value="Genomic_DNA"/>
</dbReference>
<dbReference type="Proteomes" id="UP000054549">
    <property type="component" value="Unassembled WGS sequence"/>
</dbReference>
<reference evidence="8 9" key="1">
    <citation type="submission" date="2014-04" db="EMBL/GenBank/DDBJ databases">
        <title>Evolutionary Origins and Diversification of the Mycorrhizal Mutualists.</title>
        <authorList>
            <consortium name="DOE Joint Genome Institute"/>
            <consortium name="Mycorrhizal Genomics Consortium"/>
            <person name="Kohler A."/>
            <person name="Kuo A."/>
            <person name="Nagy L.G."/>
            <person name="Floudas D."/>
            <person name="Copeland A."/>
            <person name="Barry K.W."/>
            <person name="Cichocki N."/>
            <person name="Veneault-Fourrey C."/>
            <person name="LaButti K."/>
            <person name="Lindquist E.A."/>
            <person name="Lipzen A."/>
            <person name="Lundell T."/>
            <person name="Morin E."/>
            <person name="Murat C."/>
            <person name="Riley R."/>
            <person name="Ohm R."/>
            <person name="Sun H."/>
            <person name="Tunlid A."/>
            <person name="Henrissat B."/>
            <person name="Grigoriev I.V."/>
            <person name="Hibbett D.S."/>
            <person name="Martin F."/>
        </authorList>
    </citation>
    <scope>NUCLEOTIDE SEQUENCE [LARGE SCALE GENOMIC DNA]</scope>
    <source>
        <strain evidence="8 9">Koide BX008</strain>
    </source>
</reference>
<keyword evidence="2" id="KW-0479">Metal-binding</keyword>
<dbReference type="InterPro" id="IPR007219">
    <property type="entry name" value="XnlR_reg_dom"/>
</dbReference>
<dbReference type="Gene3D" id="4.10.240.10">
    <property type="entry name" value="Zn(2)-C6 fungal-type DNA-binding domain"/>
    <property type="match status" value="1"/>
</dbReference>
<evidence type="ECO:0000256" key="6">
    <source>
        <dbReference type="SAM" id="MobiDB-lite"/>
    </source>
</evidence>
<organism evidence="8 9">
    <name type="scientific">Amanita muscaria (strain Koide BX008)</name>
    <dbReference type="NCBI Taxonomy" id="946122"/>
    <lineage>
        <taxon>Eukaryota</taxon>
        <taxon>Fungi</taxon>
        <taxon>Dikarya</taxon>
        <taxon>Basidiomycota</taxon>
        <taxon>Agaricomycotina</taxon>
        <taxon>Agaricomycetes</taxon>
        <taxon>Agaricomycetidae</taxon>
        <taxon>Agaricales</taxon>
        <taxon>Pluteineae</taxon>
        <taxon>Amanitaceae</taxon>
        <taxon>Amanita</taxon>
    </lineage>
</organism>
<dbReference type="HOGENOM" id="CLU_022337_1_0_1"/>
<protein>
    <recommendedName>
        <fullName evidence="7">Zn(2)-C6 fungal-type domain-containing protein</fullName>
    </recommendedName>
</protein>
<dbReference type="CDD" id="cd00067">
    <property type="entry name" value="GAL4"/>
    <property type="match status" value="1"/>
</dbReference>
<dbReference type="PANTHER" id="PTHR47338">
    <property type="entry name" value="ZN(II)2CYS6 TRANSCRIPTION FACTOR (EUROFUNG)-RELATED"/>
    <property type="match status" value="1"/>
</dbReference>
<dbReference type="GO" id="GO:0000981">
    <property type="term" value="F:DNA-binding transcription factor activity, RNA polymerase II-specific"/>
    <property type="evidence" value="ECO:0007669"/>
    <property type="project" value="InterPro"/>
</dbReference>
<evidence type="ECO:0000256" key="1">
    <source>
        <dbReference type="ARBA" id="ARBA00004123"/>
    </source>
</evidence>
<evidence type="ECO:0000259" key="7">
    <source>
        <dbReference type="PROSITE" id="PS50048"/>
    </source>
</evidence>
<feature type="domain" description="Zn(2)-C6 fungal-type" evidence="7">
    <location>
        <begin position="20"/>
        <end position="52"/>
    </location>
</feature>
<dbReference type="Pfam" id="PF00172">
    <property type="entry name" value="Zn_clus"/>
    <property type="match status" value="1"/>
</dbReference>
<feature type="compositionally biased region" description="Low complexity" evidence="6">
    <location>
        <begin position="98"/>
        <end position="111"/>
    </location>
</feature>
<evidence type="ECO:0000256" key="4">
    <source>
        <dbReference type="ARBA" id="ARBA00023163"/>
    </source>
</evidence>
<keyword evidence="5" id="KW-0539">Nucleus</keyword>
<dbReference type="GO" id="GO:0005634">
    <property type="term" value="C:nucleus"/>
    <property type="evidence" value="ECO:0007669"/>
    <property type="project" value="UniProtKB-SubCell"/>
</dbReference>
<dbReference type="PANTHER" id="PTHR47338:SF29">
    <property type="entry name" value="ZN(2)-C6 FUNGAL-TYPE DOMAIN-CONTAINING PROTEIN"/>
    <property type="match status" value="1"/>
</dbReference>
<dbReference type="OrthoDB" id="2123952at2759"/>
<dbReference type="InterPro" id="IPR001138">
    <property type="entry name" value="Zn2Cys6_DnaBD"/>
</dbReference>
<evidence type="ECO:0000313" key="8">
    <source>
        <dbReference type="EMBL" id="KIL66166.1"/>
    </source>
</evidence>
<dbReference type="PROSITE" id="PS50048">
    <property type="entry name" value="ZN2_CY6_FUNGAL_2"/>
    <property type="match status" value="1"/>
</dbReference>
<accession>A0A0C2XA27</accession>
<dbReference type="Pfam" id="PF04082">
    <property type="entry name" value="Fungal_trans"/>
    <property type="match status" value="1"/>
</dbReference>
<feature type="compositionally biased region" description="Polar residues" evidence="6">
    <location>
        <begin position="112"/>
        <end position="136"/>
    </location>
</feature>
<gene>
    <name evidence="8" type="ORF">M378DRAFT_186008</name>
</gene>
<dbReference type="SMART" id="SM00066">
    <property type="entry name" value="GAL4"/>
    <property type="match status" value="1"/>
</dbReference>
<evidence type="ECO:0000256" key="2">
    <source>
        <dbReference type="ARBA" id="ARBA00022723"/>
    </source>
</evidence>
<comment type="subcellular location">
    <subcellularLocation>
        <location evidence="1">Nucleus</location>
    </subcellularLocation>
</comment>
<sequence>MANKPTPDKTIQGTLQRGKACLRCSRFHQRCDGLRPACQQCVRSKKGDACEYDDGKGKTRTQLLREHITRLEQRIHELEDPDYVSPAVTLYDPHVHSRSGSSSSSFGSPSSTYLSASHSPFPSESPASQTSWNGLQNIPSPSISPFEIVSNGVRPTSQPPIELAQMLMDIFAPYRHQCGLDVHFGQLRDSLTRPLAEQSHPALMNAIYLWACFVSRPEPLCQHEEHYLNLALKEIPNALRRTEHALDVIQASCLLSLYFLANGRFIEGGFYASAAASLSLQIGLGDRDTHLTHVYSYDEADENFDFKPPRSDIKTGERILTFWQVYNLDRCWSVVLRKPPVIPDGAYAISCPWPQAISEYELVCTPDAPSSLPTINAFLGGNVDPNSFSVQALRVKASTLFSCASNVALGWDSSLCLLLVPVLKHRLKTSYQGTKLADTLRDVQVLEQTIAHFLSTLVNLEQLDTISAEDRFSLIVTHTLGHTAMIQLYRSTSSDDVSSFEKCVRAARACCTTINQLLDQDFAFLDPIVAPCWSIVGEFLIQEMDCMESTWPFMNTSDVRNDLSIILFALTRLSPKFPLVASSIAEVRKRLGQPSLS</sequence>
<keyword evidence="9" id="KW-1185">Reference proteome</keyword>
<dbReference type="GO" id="GO:0008270">
    <property type="term" value="F:zinc ion binding"/>
    <property type="evidence" value="ECO:0007669"/>
    <property type="project" value="InterPro"/>
</dbReference>
<dbReference type="InParanoid" id="A0A0C2XA27"/>
<keyword evidence="4" id="KW-0804">Transcription</keyword>
<dbReference type="GO" id="GO:0003677">
    <property type="term" value="F:DNA binding"/>
    <property type="evidence" value="ECO:0007669"/>
    <property type="project" value="InterPro"/>
</dbReference>
<dbReference type="PROSITE" id="PS00463">
    <property type="entry name" value="ZN2_CY6_FUNGAL_1"/>
    <property type="match status" value="1"/>
</dbReference>
<dbReference type="InterPro" id="IPR050815">
    <property type="entry name" value="TF_fung"/>
</dbReference>
<feature type="region of interest" description="Disordered" evidence="6">
    <location>
        <begin position="95"/>
        <end position="136"/>
    </location>
</feature>
<dbReference type="CDD" id="cd12148">
    <property type="entry name" value="fungal_TF_MHR"/>
    <property type="match status" value="1"/>
</dbReference>
<keyword evidence="3" id="KW-0805">Transcription regulation</keyword>
<dbReference type="STRING" id="946122.A0A0C2XA27"/>
<evidence type="ECO:0000256" key="5">
    <source>
        <dbReference type="ARBA" id="ARBA00023242"/>
    </source>
</evidence>
<dbReference type="InterPro" id="IPR036864">
    <property type="entry name" value="Zn2-C6_fun-type_DNA-bd_sf"/>
</dbReference>
<dbReference type="CDD" id="cd14725">
    <property type="entry name" value="ZIP_Gal4-like_2"/>
    <property type="match status" value="1"/>
</dbReference>
<name>A0A0C2XA27_AMAMK</name>
<dbReference type="GO" id="GO:0006351">
    <property type="term" value="P:DNA-templated transcription"/>
    <property type="evidence" value="ECO:0007669"/>
    <property type="project" value="InterPro"/>
</dbReference>
<proteinExistence type="predicted"/>
<dbReference type="SUPFAM" id="SSF57701">
    <property type="entry name" value="Zn2/Cys6 DNA-binding domain"/>
    <property type="match status" value="1"/>
</dbReference>
<evidence type="ECO:0000256" key="3">
    <source>
        <dbReference type="ARBA" id="ARBA00023015"/>
    </source>
</evidence>
<dbReference type="AlphaFoldDB" id="A0A0C2XA27"/>